<organism evidence="1 2">
    <name type="scientific">Datura stramonium</name>
    <name type="common">Jimsonweed</name>
    <name type="synonym">Common thornapple</name>
    <dbReference type="NCBI Taxonomy" id="4076"/>
    <lineage>
        <taxon>Eukaryota</taxon>
        <taxon>Viridiplantae</taxon>
        <taxon>Streptophyta</taxon>
        <taxon>Embryophyta</taxon>
        <taxon>Tracheophyta</taxon>
        <taxon>Spermatophyta</taxon>
        <taxon>Magnoliopsida</taxon>
        <taxon>eudicotyledons</taxon>
        <taxon>Gunneridae</taxon>
        <taxon>Pentapetalae</taxon>
        <taxon>asterids</taxon>
        <taxon>lamiids</taxon>
        <taxon>Solanales</taxon>
        <taxon>Solanaceae</taxon>
        <taxon>Solanoideae</taxon>
        <taxon>Datureae</taxon>
        <taxon>Datura</taxon>
    </lineage>
</organism>
<proteinExistence type="predicted"/>
<protein>
    <submittedName>
        <fullName evidence="1">Uncharacterized protein</fullName>
    </submittedName>
</protein>
<evidence type="ECO:0000313" key="2">
    <source>
        <dbReference type="Proteomes" id="UP000823775"/>
    </source>
</evidence>
<gene>
    <name evidence="1" type="ORF">HAX54_004272</name>
</gene>
<dbReference type="EMBL" id="JACEIK010011957">
    <property type="protein sequence ID" value="MCE3215980.1"/>
    <property type="molecule type" value="Genomic_DNA"/>
</dbReference>
<reference evidence="1 2" key="1">
    <citation type="journal article" date="2021" name="BMC Genomics">
        <title>Datura genome reveals duplications of psychoactive alkaloid biosynthetic genes and high mutation rate following tissue culture.</title>
        <authorList>
            <person name="Rajewski A."/>
            <person name="Carter-House D."/>
            <person name="Stajich J."/>
            <person name="Litt A."/>
        </authorList>
    </citation>
    <scope>NUCLEOTIDE SEQUENCE [LARGE SCALE GENOMIC DNA]</scope>
    <source>
        <strain evidence="1">AR-01</strain>
    </source>
</reference>
<keyword evidence="2" id="KW-1185">Reference proteome</keyword>
<evidence type="ECO:0000313" key="1">
    <source>
        <dbReference type="EMBL" id="MCE3215980.1"/>
    </source>
</evidence>
<dbReference type="Proteomes" id="UP000823775">
    <property type="component" value="Unassembled WGS sequence"/>
</dbReference>
<name>A0ABS8WSU6_DATST</name>
<accession>A0ABS8WSU6</accession>
<sequence length="144" mass="16489">MRITKEGTDVKSSCVIRLSTRMCELLETGELDEVQLSRATSSNTTTAELIHATRSAGGLANRPPQRKRPIHEHIICYYIRRSNDASQHQRFVPTLLFALLVRKVHSTRKLLYPYLWQRSSRERCMVARWAVPPSAEDVSPPPTF</sequence>
<comment type="caution">
    <text evidence="1">The sequence shown here is derived from an EMBL/GenBank/DDBJ whole genome shotgun (WGS) entry which is preliminary data.</text>
</comment>